<proteinExistence type="predicted"/>
<feature type="compositionally biased region" description="Low complexity" evidence="1">
    <location>
        <begin position="725"/>
        <end position="736"/>
    </location>
</feature>
<evidence type="ECO:0000313" key="3">
    <source>
        <dbReference type="Proteomes" id="UP000007509"/>
    </source>
</evidence>
<organism evidence="2 3">
    <name type="scientific">Chryseobacterium populi</name>
    <dbReference type="NCBI Taxonomy" id="1144316"/>
    <lineage>
        <taxon>Bacteria</taxon>
        <taxon>Pseudomonadati</taxon>
        <taxon>Bacteroidota</taxon>
        <taxon>Flavobacteriia</taxon>
        <taxon>Flavobacteriales</taxon>
        <taxon>Weeksellaceae</taxon>
        <taxon>Chryseobacterium group</taxon>
        <taxon>Chryseobacterium</taxon>
    </lineage>
</organism>
<evidence type="ECO:0000313" key="2">
    <source>
        <dbReference type="EMBL" id="EJL73316.1"/>
    </source>
</evidence>
<dbReference type="Proteomes" id="UP000007509">
    <property type="component" value="Unassembled WGS sequence"/>
</dbReference>
<name>J3CKF2_9FLAO</name>
<protein>
    <recommendedName>
        <fullName evidence="4">Integrase catalytic domain-containing protein</fullName>
    </recommendedName>
</protein>
<comment type="caution">
    <text evidence="2">The sequence shown here is derived from an EMBL/GenBank/DDBJ whole genome shotgun (WGS) entry which is preliminary data.</text>
</comment>
<dbReference type="EMBL" id="AKJY01000023">
    <property type="protein sequence ID" value="EJL73316.1"/>
    <property type="molecule type" value="Genomic_DNA"/>
</dbReference>
<evidence type="ECO:0000256" key="1">
    <source>
        <dbReference type="SAM" id="MobiDB-lite"/>
    </source>
</evidence>
<feature type="region of interest" description="Disordered" evidence="1">
    <location>
        <begin position="716"/>
        <end position="744"/>
    </location>
</feature>
<dbReference type="RefSeq" id="WP_007842398.1">
    <property type="nucleotide sequence ID" value="NZ_AKJY01000023.1"/>
</dbReference>
<sequence length="744" mass="87488">MPHYWGTLLVVTKDELIPTYYSCLATLTSQIRRYAHLPYGIKKVQRGCYNRPMLIDFDSLPEQIRESIGDPRKMTHPLIPFFQYDPIAVRFYTDYRSRDGTPLKDHFKEEYIVSASVLIAAEKLKTARLKECGKQRKTSKTANTANISLRTSASQLCIDITTFNDYLPKLFNTRHSLPSSYRGFDRVWKLFFISSEIQEQKKQAHPSPEHNPFNYESLISGKLKNQNRKKVTEEMIDLFNDLFAGQEYKPSRTEVADQYQAFLKGELSIINRNTGEEYDYTDPSFKEISENSIIAWLGKWENKIGTFAKRSGDRQKLMQQFIPWHKLKKIKEAGSLLSIDDRQPPFIYDHNRKRAWFYMGIDVASEAWTVWVWGKDKKGIIIEFYRQMVRNYSEWGFNLPLGLECESSLNSHFKDTFLKNGVLFDHVNIYKNRARSKVVERKFEELRYRHEKSRLGWMARPYALKEENQKSADKEVMIPFDAIIEHSLHDIETWNNMPHSLYPDKTRWEVFCEKQNKNTMPTQWAAFLLYIGRTEISSCNAGIVKFRSTTFLLGSEEKIALNETLINLMTRIEGKEFTIYWLDGNDGNVLKAMIYYDHMLLCDLVPHPEYSRSVHERDTDGEKNRELMSAYENTVNTFMKKRKQNIEKVMIIDHRKKTLNHKFQIPGLRKYIPNHATAEEVQLETEENEEYRYTGNTGYAETIENTKYIEDIKNTAYPENTDPVNPNHNSNPTSTSRRWDSNFR</sequence>
<keyword evidence="3" id="KW-1185">Reference proteome</keyword>
<accession>J3CKF2</accession>
<dbReference type="AlphaFoldDB" id="J3CKF2"/>
<evidence type="ECO:0008006" key="4">
    <source>
        <dbReference type="Google" id="ProtNLM"/>
    </source>
</evidence>
<dbReference type="PATRIC" id="fig|1144316.3.peg.1575"/>
<dbReference type="OrthoDB" id="612554at2"/>
<gene>
    <name evidence="2" type="ORF">PMI13_01569</name>
</gene>
<reference evidence="2 3" key="1">
    <citation type="journal article" date="2012" name="J. Bacteriol.">
        <title>Twenty-one genome sequences from Pseudomonas species and 19 genome sequences from diverse bacteria isolated from the rhizosphere and endosphere of Populus deltoides.</title>
        <authorList>
            <person name="Brown S.D."/>
            <person name="Utturkar S.M."/>
            <person name="Klingeman D.M."/>
            <person name="Johnson C.M."/>
            <person name="Martin S.L."/>
            <person name="Land M.L."/>
            <person name="Lu T.Y."/>
            <person name="Schadt C.W."/>
            <person name="Doktycz M.J."/>
            <person name="Pelletier D.A."/>
        </authorList>
    </citation>
    <scope>NUCLEOTIDE SEQUENCE [LARGE SCALE GENOMIC DNA]</scope>
    <source>
        <strain evidence="2 3">CF314</strain>
    </source>
</reference>